<feature type="domain" description="Aspartate/ornithine carbamoyltransferase Asp/Orn-binding" evidence="2">
    <location>
        <begin position="1"/>
        <end position="51"/>
    </location>
</feature>
<dbReference type="Pfam" id="PF00185">
    <property type="entry name" value="OTCace"/>
    <property type="match status" value="1"/>
</dbReference>
<dbReference type="GO" id="GO:0004585">
    <property type="term" value="F:ornithine carbamoyltransferase activity"/>
    <property type="evidence" value="ECO:0007669"/>
    <property type="project" value="UniProtKB-EC"/>
</dbReference>
<accession>A0A840DZH0</accession>
<gene>
    <name evidence="3" type="ORF">GGR08_000268</name>
</gene>
<keyword evidence="4" id="KW-1185">Reference proteome</keyword>
<evidence type="ECO:0000313" key="3">
    <source>
        <dbReference type="EMBL" id="MBB4075987.1"/>
    </source>
</evidence>
<evidence type="ECO:0000256" key="1">
    <source>
        <dbReference type="ARBA" id="ARBA00022679"/>
    </source>
</evidence>
<dbReference type="AlphaFoldDB" id="A0A840DZH0"/>
<reference evidence="3 4" key="1">
    <citation type="submission" date="2020-08" db="EMBL/GenBank/DDBJ databases">
        <title>Genomic Encyclopedia of Type Strains, Phase IV (KMG-IV): sequencing the most valuable type-strain genomes for metagenomic binning, comparative biology and taxonomic classification.</title>
        <authorList>
            <person name="Goeker M."/>
        </authorList>
    </citation>
    <scope>NUCLEOTIDE SEQUENCE [LARGE SCALE GENOMIC DNA]</scope>
    <source>
        <strain evidence="3 4">DSM 100694</strain>
    </source>
</reference>
<dbReference type="Gene3D" id="3.40.50.1370">
    <property type="entry name" value="Aspartate/ornithine carbamoyltransferase"/>
    <property type="match status" value="1"/>
</dbReference>
<dbReference type="GO" id="GO:0016597">
    <property type="term" value="F:amino acid binding"/>
    <property type="evidence" value="ECO:0007669"/>
    <property type="project" value="InterPro"/>
</dbReference>
<dbReference type="Proteomes" id="UP000585970">
    <property type="component" value="Unassembled WGS sequence"/>
</dbReference>
<dbReference type="EC" id="2.1.3.3" evidence="3"/>
<comment type="caution">
    <text evidence="3">The sequence shown here is derived from an EMBL/GenBank/DDBJ whole genome shotgun (WGS) entry which is preliminary data.</text>
</comment>
<organism evidence="3 4">
    <name type="scientific">Bartonella fuyuanensis</name>
    <dbReference type="NCBI Taxonomy" id="1460968"/>
    <lineage>
        <taxon>Bacteria</taxon>
        <taxon>Pseudomonadati</taxon>
        <taxon>Pseudomonadota</taxon>
        <taxon>Alphaproteobacteria</taxon>
        <taxon>Hyphomicrobiales</taxon>
        <taxon>Bartonellaceae</taxon>
        <taxon>Bartonella</taxon>
    </lineage>
</organism>
<proteinExistence type="predicted"/>
<sequence length="61" mass="7148">MKLAKLDALFMHYLSTDRSEEVINTVTDRPHTVIFDEVENCLHAQKAVFSWYLQDAFFSPQ</sequence>
<protein>
    <submittedName>
        <fullName evidence="3">Ornithine carbamoyltransferase</fullName>
        <ecNumber evidence="3">2.1.3.3</ecNumber>
    </submittedName>
</protein>
<dbReference type="SUPFAM" id="SSF53671">
    <property type="entry name" value="Aspartate/ornithine carbamoyltransferase"/>
    <property type="match status" value="1"/>
</dbReference>
<keyword evidence="1 3" id="KW-0808">Transferase</keyword>
<evidence type="ECO:0000313" key="4">
    <source>
        <dbReference type="Proteomes" id="UP000585970"/>
    </source>
</evidence>
<dbReference type="InterPro" id="IPR036901">
    <property type="entry name" value="Asp/Orn_carbamoylTrfase_sf"/>
</dbReference>
<evidence type="ECO:0000259" key="2">
    <source>
        <dbReference type="Pfam" id="PF00185"/>
    </source>
</evidence>
<name>A0A840DZH0_9HYPH</name>
<dbReference type="EMBL" id="JACIFE010000001">
    <property type="protein sequence ID" value="MBB4075987.1"/>
    <property type="molecule type" value="Genomic_DNA"/>
</dbReference>
<dbReference type="InterPro" id="IPR006131">
    <property type="entry name" value="Asp_carbamoyltransf_Asp/Orn-bd"/>
</dbReference>
<dbReference type="RefSeq" id="WP_246350067.1">
    <property type="nucleotide sequence ID" value="NZ_JACIFE010000001.1"/>
</dbReference>